<reference evidence="13" key="1">
    <citation type="submission" date="2021-02" db="EMBL/GenBank/DDBJ databases">
        <authorList>
            <person name="Nowell W R."/>
        </authorList>
    </citation>
    <scope>NUCLEOTIDE SEQUENCE</scope>
</reference>
<dbReference type="PROSITE" id="PS00141">
    <property type="entry name" value="ASP_PROTEASE"/>
    <property type="match status" value="1"/>
</dbReference>
<keyword evidence="2" id="KW-0645">Protease</keyword>
<dbReference type="CDD" id="cd00303">
    <property type="entry name" value="retropepsin_like"/>
    <property type="match status" value="1"/>
</dbReference>
<evidence type="ECO:0000259" key="11">
    <source>
        <dbReference type="PROSITE" id="PS50878"/>
    </source>
</evidence>
<dbReference type="PANTHER" id="PTHR37984:SF5">
    <property type="entry name" value="PROTEIN NYNRIN-LIKE"/>
    <property type="match status" value="1"/>
</dbReference>
<evidence type="ECO:0000256" key="2">
    <source>
        <dbReference type="ARBA" id="ARBA00022670"/>
    </source>
</evidence>
<dbReference type="InterPro" id="IPR001584">
    <property type="entry name" value="Integrase_cat-core"/>
</dbReference>
<feature type="domain" description="Peptidase A2" evidence="10">
    <location>
        <begin position="204"/>
        <end position="219"/>
    </location>
</feature>
<keyword evidence="5" id="KW-0540">Nuclease</keyword>
<feature type="region of interest" description="Disordered" evidence="9">
    <location>
        <begin position="132"/>
        <end position="167"/>
    </location>
</feature>
<dbReference type="InterPro" id="IPR001969">
    <property type="entry name" value="Aspartic_peptidase_AS"/>
</dbReference>
<dbReference type="Pfam" id="PF00665">
    <property type="entry name" value="rve"/>
    <property type="match status" value="1"/>
</dbReference>
<evidence type="ECO:0000259" key="10">
    <source>
        <dbReference type="PROSITE" id="PS50175"/>
    </source>
</evidence>
<feature type="domain" description="Reverse transcriptase" evidence="11">
    <location>
        <begin position="569"/>
        <end position="748"/>
    </location>
</feature>
<dbReference type="PROSITE" id="PS50878">
    <property type="entry name" value="RT_POL"/>
    <property type="match status" value="1"/>
</dbReference>
<dbReference type="FunFam" id="3.30.420.10:FF:000032">
    <property type="entry name" value="Retrovirus-related Pol polyprotein from transposon 297-like Protein"/>
    <property type="match status" value="1"/>
</dbReference>
<keyword evidence="3" id="KW-0808">Transferase</keyword>
<dbReference type="Pfam" id="PF13975">
    <property type="entry name" value="gag-asp_proteas"/>
    <property type="match status" value="1"/>
</dbReference>
<evidence type="ECO:0000256" key="6">
    <source>
        <dbReference type="ARBA" id="ARBA00022759"/>
    </source>
</evidence>
<dbReference type="InterPro" id="IPR041373">
    <property type="entry name" value="RT_RNaseH"/>
</dbReference>
<dbReference type="GO" id="GO:0006508">
    <property type="term" value="P:proteolysis"/>
    <property type="evidence" value="ECO:0007669"/>
    <property type="project" value="UniProtKB-KW"/>
</dbReference>
<evidence type="ECO:0000256" key="4">
    <source>
        <dbReference type="ARBA" id="ARBA00022695"/>
    </source>
</evidence>
<dbReference type="InterPro" id="IPR043128">
    <property type="entry name" value="Rev_trsase/Diguanyl_cyclase"/>
</dbReference>
<dbReference type="FunFam" id="3.10.20.370:FF:000001">
    <property type="entry name" value="Retrovirus-related Pol polyprotein from transposon 17.6-like protein"/>
    <property type="match status" value="1"/>
</dbReference>
<dbReference type="InterPro" id="IPR000477">
    <property type="entry name" value="RT_dom"/>
</dbReference>
<dbReference type="GO" id="GO:0004190">
    <property type="term" value="F:aspartic-type endopeptidase activity"/>
    <property type="evidence" value="ECO:0007669"/>
    <property type="project" value="InterPro"/>
</dbReference>
<evidence type="ECO:0000256" key="8">
    <source>
        <dbReference type="ARBA" id="ARBA00022918"/>
    </source>
</evidence>
<feature type="compositionally biased region" description="Low complexity" evidence="9">
    <location>
        <begin position="109"/>
        <end position="118"/>
    </location>
</feature>
<name>A0A819X7A6_9BILA</name>
<evidence type="ECO:0000256" key="7">
    <source>
        <dbReference type="ARBA" id="ARBA00022801"/>
    </source>
</evidence>
<keyword evidence="8" id="KW-0695">RNA-directed DNA polymerase</keyword>
<dbReference type="CDD" id="cd01647">
    <property type="entry name" value="RT_LTR"/>
    <property type="match status" value="1"/>
</dbReference>
<dbReference type="InterPro" id="IPR021109">
    <property type="entry name" value="Peptidase_aspartic_dom_sf"/>
</dbReference>
<evidence type="ECO:0000313" key="13">
    <source>
        <dbReference type="EMBL" id="CAF4134927.1"/>
    </source>
</evidence>
<dbReference type="PANTHER" id="PTHR37984">
    <property type="entry name" value="PROTEIN CBG26694"/>
    <property type="match status" value="1"/>
</dbReference>
<proteinExistence type="predicted"/>
<comment type="caution">
    <text evidence="13">The sequence shown here is derived from an EMBL/GenBank/DDBJ whole genome shotgun (WGS) entry which is preliminary data.</text>
</comment>
<gene>
    <name evidence="13" type="ORF">FNK824_LOCUS32921</name>
</gene>
<dbReference type="GO" id="GO:0003676">
    <property type="term" value="F:nucleic acid binding"/>
    <property type="evidence" value="ECO:0007669"/>
    <property type="project" value="InterPro"/>
</dbReference>
<feature type="domain" description="Integrase catalytic" evidence="12">
    <location>
        <begin position="1138"/>
        <end position="1300"/>
    </location>
</feature>
<feature type="compositionally biased region" description="Low complexity" evidence="9">
    <location>
        <begin position="147"/>
        <end position="156"/>
    </location>
</feature>
<dbReference type="EMBL" id="CAJOBE010011624">
    <property type="protein sequence ID" value="CAF4134927.1"/>
    <property type="molecule type" value="Genomic_DNA"/>
</dbReference>
<dbReference type="InterPro" id="IPR036397">
    <property type="entry name" value="RNaseH_sf"/>
</dbReference>
<feature type="compositionally biased region" description="Low complexity" evidence="9">
    <location>
        <begin position="90"/>
        <end position="101"/>
    </location>
</feature>
<dbReference type="Gene3D" id="2.40.70.10">
    <property type="entry name" value="Acid Proteases"/>
    <property type="match status" value="1"/>
</dbReference>
<organism evidence="13 14">
    <name type="scientific">Rotaria sordida</name>
    <dbReference type="NCBI Taxonomy" id="392033"/>
    <lineage>
        <taxon>Eukaryota</taxon>
        <taxon>Metazoa</taxon>
        <taxon>Spiralia</taxon>
        <taxon>Gnathifera</taxon>
        <taxon>Rotifera</taxon>
        <taxon>Eurotatoria</taxon>
        <taxon>Bdelloidea</taxon>
        <taxon>Philodinida</taxon>
        <taxon>Philodinidae</taxon>
        <taxon>Rotaria</taxon>
    </lineage>
</organism>
<dbReference type="GO" id="GO:0004519">
    <property type="term" value="F:endonuclease activity"/>
    <property type="evidence" value="ECO:0007669"/>
    <property type="project" value="UniProtKB-KW"/>
</dbReference>
<sequence>MDEMAFQRLPRQQNHNETIIDYYNHVLDLCKQADPNMRDESIVKYLKQGVKQSFREKIIEQDPTTPKEFLRVARRIEDIKASLTINTTSSLTSSNYASPSNGYHPSRPYNNNNYNYNNRGEYQQQHLLPLPTMQPTTSMLPQRDENMSLSSNNHNNDSSRRQNITSTTPFSVTRSLDGSDLVNNNINNPSPLPFIFIPVNNMYIKALVDTGATRTIIQQDALNRIRHKRVYPAQQCYHLADGASSLSIIGYVDLEIRIQHVRTYVTAAVAKSLSCPLILGQDWITYYHVDYNSSTNRLSVYNNIASVPIERVDETTFPVRLVQQIVLEPKSEHVVEAHVPISSSSAVLFHPNQKIHQIKSIIIPHSLLHVDKYITKLTIHNPNMYSCRLPANTNVGTITSLSSGDTISNVIDSNIDTTTMLIDDNNCKRKQRISQYAYSDSDCLGSNGDYDNCYYQQYISSINEQQQSNTSKCINMMTNTNTNHLPLPINVSTIIQDAIKHITNKQQQQQFYEILHKYDKIFETSSPTIAKTTIPHAIRTADHPPVNSRPYRGSEEQQRALQHILKIMSASNQIRPSTSPWSSPVLLVKKKDGDYRFVVDYRKLNSITIKDSFPIPTIEATLKQLAGHSYFTKLDLKSGYFQIPIQEEDKQKTAFITTTGLWEFNVLPQGLKNAPPSFQRIMYNLLVNKREHYCLVYLDDIIIFSKSFNEHIYHLDDILSSLYKHNFQLNPPKCFFVKQHIDYLGHTIDIHGMRPLHDNIKAIQELSLPYEPTLKQANEFIGGIGWYRKFIKNFAKIAAPIHAVTNLNKNNHHKFYWGKEQRDAANKLKEIISGPDLVLEFPDPTGSYVLSTDASNNGLGGILKQITTSGKLKILYYLSRKLSPSERKYSTTEKEALAMVWCIDRLRPYLLGVDFKVETDHCPLCNIHKKKSRNGRIDRWIVDVLQEYNILEIKYKKGKCHCDADLLSRYPPSNAHDDENVILRKQEHGYLFPHTDTADDNDLNNCMSPAIVNVITRSKTKANVIHPTSSTSSTNTTSEPSPPLESTTTTTIPYIDLTIKRIKQEQKLDATIQNIITYMNHNDNSHYELVDDVLYRLIPRGTKNIRLPYVPRSLIKDSCLQCSKHNIRRTKPPGSMHSTELPNEVLGIVGMDFWGPTHQASLHGNRYVITMTDYLSKFVFAKAVPTNTAEQASKFFYEIVCQFGPPTKLITDNGSHFISELTQAVVQQCNTTHVLTTPYHPMSNGQTERFNATFAPSLAKLFDRKKQDWDIYLQSCVYAYNTGKHTTTGLSPYQLMFGREPQPLMDRKQLKVRLSRPNPYWDVVRRSRLLFQQIATANALHQNSLAKTRFDKNRPNPQYHIGELVLIKVMDKSSKFQEQFEGPYRIIEQKGPSTFVVKVESPEEDDNPDYIKQVTICDMKHVITRDI</sequence>
<dbReference type="InterPro" id="IPR043502">
    <property type="entry name" value="DNA/RNA_pol_sf"/>
</dbReference>
<dbReference type="Pfam" id="PF00078">
    <property type="entry name" value="RVT_1"/>
    <property type="match status" value="1"/>
</dbReference>
<evidence type="ECO:0000256" key="3">
    <source>
        <dbReference type="ARBA" id="ARBA00022679"/>
    </source>
</evidence>
<dbReference type="PROSITE" id="PS50175">
    <property type="entry name" value="ASP_PROT_RETROV"/>
    <property type="match status" value="1"/>
</dbReference>
<feature type="region of interest" description="Disordered" evidence="9">
    <location>
        <begin position="90"/>
        <end position="118"/>
    </location>
</feature>
<protein>
    <recommendedName>
        <fullName evidence="1">RNA-directed DNA polymerase</fullName>
        <ecNumber evidence="1">2.7.7.49</ecNumber>
    </recommendedName>
</protein>
<evidence type="ECO:0000256" key="1">
    <source>
        <dbReference type="ARBA" id="ARBA00012493"/>
    </source>
</evidence>
<accession>A0A819X7A6</accession>
<dbReference type="InterPro" id="IPR012337">
    <property type="entry name" value="RNaseH-like_sf"/>
</dbReference>
<dbReference type="InterPro" id="IPR050951">
    <property type="entry name" value="Retrovirus_Pol_polyprotein"/>
</dbReference>
<dbReference type="SUPFAM" id="SSF53098">
    <property type="entry name" value="Ribonuclease H-like"/>
    <property type="match status" value="1"/>
</dbReference>
<dbReference type="Proteomes" id="UP000663874">
    <property type="component" value="Unassembled WGS sequence"/>
</dbReference>
<dbReference type="EC" id="2.7.7.49" evidence="1"/>
<dbReference type="GO" id="GO:0015074">
    <property type="term" value="P:DNA integration"/>
    <property type="evidence" value="ECO:0007669"/>
    <property type="project" value="InterPro"/>
</dbReference>
<dbReference type="CDD" id="cd09274">
    <property type="entry name" value="RNase_HI_RT_Ty3"/>
    <property type="match status" value="1"/>
</dbReference>
<dbReference type="Gene3D" id="3.30.420.10">
    <property type="entry name" value="Ribonuclease H-like superfamily/Ribonuclease H"/>
    <property type="match status" value="1"/>
</dbReference>
<dbReference type="GO" id="GO:0003964">
    <property type="term" value="F:RNA-directed DNA polymerase activity"/>
    <property type="evidence" value="ECO:0007669"/>
    <property type="project" value="UniProtKB-KW"/>
</dbReference>
<dbReference type="SUPFAM" id="SSF50630">
    <property type="entry name" value="Acid proteases"/>
    <property type="match status" value="1"/>
</dbReference>
<dbReference type="Gene3D" id="3.30.70.270">
    <property type="match status" value="2"/>
</dbReference>
<dbReference type="SUPFAM" id="SSF56672">
    <property type="entry name" value="DNA/RNA polymerases"/>
    <property type="match status" value="1"/>
</dbReference>
<keyword evidence="7" id="KW-0378">Hydrolase</keyword>
<dbReference type="PROSITE" id="PS50994">
    <property type="entry name" value="INTEGRASE"/>
    <property type="match status" value="1"/>
</dbReference>
<dbReference type="InterPro" id="IPR001995">
    <property type="entry name" value="Peptidase_A2_cat"/>
</dbReference>
<keyword evidence="4" id="KW-0548">Nucleotidyltransferase</keyword>
<feature type="region of interest" description="Disordered" evidence="9">
    <location>
        <begin position="1023"/>
        <end position="1049"/>
    </location>
</feature>
<evidence type="ECO:0000256" key="9">
    <source>
        <dbReference type="SAM" id="MobiDB-lite"/>
    </source>
</evidence>
<dbReference type="Pfam" id="PF17917">
    <property type="entry name" value="RT_RNaseH"/>
    <property type="match status" value="1"/>
</dbReference>
<evidence type="ECO:0000256" key="5">
    <source>
        <dbReference type="ARBA" id="ARBA00022722"/>
    </source>
</evidence>
<dbReference type="FunFam" id="3.10.10.10:FF:000007">
    <property type="entry name" value="Retrovirus-related Pol polyprotein from transposon 17.6-like Protein"/>
    <property type="match status" value="1"/>
</dbReference>
<feature type="compositionally biased region" description="Low complexity" evidence="9">
    <location>
        <begin position="1027"/>
        <end position="1049"/>
    </location>
</feature>
<evidence type="ECO:0000313" key="14">
    <source>
        <dbReference type="Proteomes" id="UP000663874"/>
    </source>
</evidence>
<evidence type="ECO:0000259" key="12">
    <source>
        <dbReference type="PROSITE" id="PS50994"/>
    </source>
</evidence>
<keyword evidence="6" id="KW-0255">Endonuclease</keyword>
<dbReference type="Gene3D" id="3.10.10.10">
    <property type="entry name" value="HIV Type 1 Reverse Transcriptase, subunit A, domain 1"/>
    <property type="match status" value="1"/>
</dbReference>